<dbReference type="Pfam" id="PF13847">
    <property type="entry name" value="Methyltransf_31"/>
    <property type="match status" value="1"/>
</dbReference>
<dbReference type="RefSeq" id="WP_234655432.1">
    <property type="nucleotide sequence ID" value="NZ_CP094997.1"/>
</dbReference>
<evidence type="ECO:0000313" key="8">
    <source>
        <dbReference type="EMBL" id="MCF0062266.1"/>
    </source>
</evidence>
<dbReference type="Gene3D" id="3.40.50.150">
    <property type="entry name" value="Vaccinia Virus protein VP39"/>
    <property type="match status" value="1"/>
</dbReference>
<dbReference type="InterPro" id="IPR004869">
    <property type="entry name" value="MMPL_dom"/>
</dbReference>
<feature type="transmembrane region" description="Helical" evidence="6">
    <location>
        <begin position="278"/>
        <end position="296"/>
    </location>
</feature>
<dbReference type="InterPro" id="IPR025714">
    <property type="entry name" value="Methyltranfer_dom"/>
</dbReference>
<dbReference type="SUPFAM" id="SSF53335">
    <property type="entry name" value="S-adenosyl-L-methionine-dependent methyltransferases"/>
    <property type="match status" value="1"/>
</dbReference>
<dbReference type="GO" id="GO:0005886">
    <property type="term" value="C:plasma membrane"/>
    <property type="evidence" value="ECO:0007669"/>
    <property type="project" value="UniProtKB-SubCell"/>
</dbReference>
<evidence type="ECO:0000256" key="1">
    <source>
        <dbReference type="ARBA" id="ARBA00004651"/>
    </source>
</evidence>
<evidence type="ECO:0000256" key="3">
    <source>
        <dbReference type="ARBA" id="ARBA00022692"/>
    </source>
</evidence>
<feature type="transmembrane region" description="Helical" evidence="6">
    <location>
        <begin position="761"/>
        <end position="781"/>
    </location>
</feature>
<feature type="transmembrane region" description="Helical" evidence="6">
    <location>
        <begin position="826"/>
        <end position="848"/>
    </location>
</feature>
<evidence type="ECO:0000256" key="2">
    <source>
        <dbReference type="ARBA" id="ARBA00022475"/>
    </source>
</evidence>
<dbReference type="CDD" id="cd02440">
    <property type="entry name" value="AdoMet_MTases"/>
    <property type="match status" value="1"/>
</dbReference>
<keyword evidence="5 6" id="KW-0472">Membrane</keyword>
<proteinExistence type="predicted"/>
<protein>
    <submittedName>
        <fullName evidence="8">1-acyl-sn-glycerol-3-phosphate acyltransferase</fullName>
    </submittedName>
</protein>
<feature type="transmembrane region" description="Helical" evidence="6">
    <location>
        <begin position="27"/>
        <end position="44"/>
    </location>
</feature>
<feature type="transmembrane region" description="Helical" evidence="6">
    <location>
        <begin position="694"/>
        <end position="714"/>
    </location>
</feature>
<keyword evidence="4 6" id="KW-1133">Transmembrane helix</keyword>
<keyword evidence="2" id="KW-1003">Cell membrane</keyword>
<dbReference type="Proteomes" id="UP001139000">
    <property type="component" value="Unassembled WGS sequence"/>
</dbReference>
<feature type="transmembrane region" description="Helical" evidence="6">
    <location>
        <begin position="720"/>
        <end position="740"/>
    </location>
</feature>
<feature type="transmembrane region" description="Helical" evidence="6">
    <location>
        <begin position="397"/>
        <end position="423"/>
    </location>
</feature>
<feature type="transmembrane region" description="Helical" evidence="6">
    <location>
        <begin position="370"/>
        <end position="391"/>
    </location>
</feature>
<dbReference type="PANTHER" id="PTHR33406:SF13">
    <property type="entry name" value="MEMBRANE PROTEIN YDFJ"/>
    <property type="match status" value="1"/>
</dbReference>
<evidence type="ECO:0000313" key="9">
    <source>
        <dbReference type="Proteomes" id="UP001139000"/>
    </source>
</evidence>
<evidence type="ECO:0000256" key="4">
    <source>
        <dbReference type="ARBA" id="ARBA00022989"/>
    </source>
</evidence>
<comment type="caution">
    <text evidence="8">The sequence shown here is derived from an EMBL/GenBank/DDBJ whole genome shotgun (WGS) entry which is preliminary data.</text>
</comment>
<dbReference type="EMBL" id="JAJTTC010000002">
    <property type="protein sequence ID" value="MCF0062266.1"/>
    <property type="molecule type" value="Genomic_DNA"/>
</dbReference>
<feature type="transmembrane region" description="Helical" evidence="6">
    <location>
        <begin position="444"/>
        <end position="463"/>
    </location>
</feature>
<gene>
    <name evidence="8" type="ORF">LXM26_12245</name>
</gene>
<accession>A0A9X1PK52</accession>
<feature type="domain" description="Phospholipid/glycerol acyltransferase" evidence="7">
    <location>
        <begin position="902"/>
        <end position="1011"/>
    </location>
</feature>
<dbReference type="InterPro" id="IPR029063">
    <property type="entry name" value="SAM-dependent_MTases_sf"/>
</dbReference>
<dbReference type="InterPro" id="IPR050545">
    <property type="entry name" value="Mycobact_MmpL"/>
</dbReference>
<dbReference type="InterPro" id="IPR002123">
    <property type="entry name" value="Plipid/glycerol_acylTrfase"/>
</dbReference>
<feature type="transmembrane region" description="Helical" evidence="6">
    <location>
        <begin position="668"/>
        <end position="687"/>
    </location>
</feature>
<comment type="subcellular location">
    <subcellularLocation>
        <location evidence="1">Cell membrane</location>
        <topology evidence="1">Multi-pass membrane protein</topology>
    </subcellularLocation>
</comment>
<dbReference type="Pfam" id="PF03176">
    <property type="entry name" value="MMPL"/>
    <property type="match status" value="2"/>
</dbReference>
<evidence type="ECO:0000256" key="5">
    <source>
        <dbReference type="ARBA" id="ARBA00023136"/>
    </source>
</evidence>
<dbReference type="CDD" id="cd07989">
    <property type="entry name" value="LPLAT_AGPAT-like"/>
    <property type="match status" value="1"/>
</dbReference>
<dbReference type="PANTHER" id="PTHR33406">
    <property type="entry name" value="MEMBRANE PROTEIN MJ1562-RELATED"/>
    <property type="match status" value="1"/>
</dbReference>
<keyword evidence="3 6" id="KW-0812">Transmembrane</keyword>
<reference evidence="8" key="1">
    <citation type="submission" date="2021-12" db="EMBL/GenBank/DDBJ databases">
        <title>Novel species in genus Dyadobacter.</title>
        <authorList>
            <person name="Ma C."/>
        </authorList>
    </citation>
    <scope>NUCLEOTIDE SEQUENCE</scope>
    <source>
        <strain evidence="8">LJ419</strain>
    </source>
</reference>
<sequence>MSDIHVPLSMIGDLLLRLHKFLSRHKPAFFLSLVALISILLFGISRLKVTESIFATLPKGKSFEEFNRLIESKNIINQIVFSLDIPEETTSDEAKLLAEAFSDSLIRYTNGAIRNIQTERPFVQEDVYQFVYGHFPQLIDSSYYTHIASRLAPDSVKASVNTAFNQLTTPGGTFLKQFIVNDPLGITGRYFRKLNAGSNANGMVLEDGVMFTGDRKKMIILAATSFDSGNSEKNVALYEDVEAFKSRWNTQQRHHHFAYFGTFEIAARNAIQVKRDSYLTSFMALGGILLLLILYYRKFLIPLYIILPGLFGATFALGIIGFVRPEISGISLATGAVVFGILLDYAFHFFTHLRHTNSISTAIKEVSGPLLTGSFTTVMAFSALHFANSAVLQDFGLFSSLSLLGAALLTLIALPVILSSLAFDNKKIPKESRTFRFPEIREKSRPVILAFIAILTLIFLYFARFTEFDSGFDNLSIQDDDLRKREEAMTGIDPKSEKRIYIFAGNPVRAKAEDLNFRVYQNLVQLREKGKINSFVSSGAFLIPQNLKLERNRRWHDFWDINRKEATYNVLDQAAAKNGFNASAFRDFKMWIAGQPSGSVPVDTLLTELGLDNLIESNTKGTTFITTLIVPQHQLNSVKSELRAIPGIALFDRGELAGDLLKMVKDDFNYLLLVSASIVFLTLLIVYGRIELTLLTFLPMVISWIWILGIAAILGIKFNFVNVIVTTFIFGLGDDFSIFVTDGLLNKYKYGKDSLRSYQSAIALSATTTIIGTGVLIFARHPAIQSIALISVLGICCILFISFVFQPVLFGFFVQNRIARKKAPVTLLPFLISVSSFTYFLSGCLFLHSKLVTILLLPISKLKKKAMLNRSLSFYAKTVIYSGPHVKKNFSGLENLQPDKPVIFIANHTSFLDILLAIMLNPKIVLMVKGWVYNSPFFGPIIRHAGYVYTDDGPEENINKVRTLVADGYSLLIFPEGTRSEDGGIGRFHKGAFHLAEQLKLDIQPILIHGASDVLPKNDFLIRPGALNVRVLPRIRLDDTQWGSQLRDKTKNISAFFKSAFASYKDEMEDTAYLKHKIFTNYVFKGPVLEWYFKIKWRLESKNFAYYNELIGARKNILDIGCGYGYLSFYLHYKNAGRIITGIDYDEEKITIAQQSYHKTNQLSFIYADIMLADLGSPDVIFLNDILHYLSKEKQLKLLDRSALALQPNGILFIRDGITDNGEKHRKTKATEALSTGLFSFNRKEDEFHFFSSADIRDFANKHNMHFEMQEHSAKTSNVLFVLRPMRADFPDNN</sequence>
<dbReference type="SMART" id="SM00563">
    <property type="entry name" value="PlsC"/>
    <property type="match status" value="1"/>
</dbReference>
<evidence type="ECO:0000256" key="6">
    <source>
        <dbReference type="SAM" id="Phobius"/>
    </source>
</evidence>
<keyword evidence="8" id="KW-0012">Acyltransferase</keyword>
<dbReference type="Gene3D" id="1.20.1640.10">
    <property type="entry name" value="Multidrug efflux transporter AcrB transmembrane domain"/>
    <property type="match status" value="2"/>
</dbReference>
<dbReference type="SUPFAM" id="SSF69593">
    <property type="entry name" value="Glycerol-3-phosphate (1)-acyltransferase"/>
    <property type="match status" value="1"/>
</dbReference>
<dbReference type="Pfam" id="PF01553">
    <property type="entry name" value="Acyltransferase"/>
    <property type="match status" value="1"/>
</dbReference>
<keyword evidence="9" id="KW-1185">Reference proteome</keyword>
<dbReference type="SUPFAM" id="SSF82866">
    <property type="entry name" value="Multidrug efflux transporter AcrB transmembrane domain"/>
    <property type="match status" value="2"/>
</dbReference>
<name>A0A9X1PK52_9BACT</name>
<feature type="transmembrane region" description="Helical" evidence="6">
    <location>
        <begin position="303"/>
        <end position="323"/>
    </location>
</feature>
<keyword evidence="8" id="KW-0808">Transferase</keyword>
<organism evidence="8 9">
    <name type="scientific">Dyadobacter chenwenxiniae</name>
    <dbReference type="NCBI Taxonomy" id="2906456"/>
    <lineage>
        <taxon>Bacteria</taxon>
        <taxon>Pseudomonadati</taxon>
        <taxon>Bacteroidota</taxon>
        <taxon>Cytophagia</taxon>
        <taxon>Cytophagales</taxon>
        <taxon>Spirosomataceae</taxon>
        <taxon>Dyadobacter</taxon>
    </lineage>
</organism>
<evidence type="ECO:0000259" key="7">
    <source>
        <dbReference type="SMART" id="SM00563"/>
    </source>
</evidence>
<feature type="transmembrane region" description="Helical" evidence="6">
    <location>
        <begin position="787"/>
        <end position="814"/>
    </location>
</feature>
<feature type="transmembrane region" description="Helical" evidence="6">
    <location>
        <begin position="329"/>
        <end position="350"/>
    </location>
</feature>
<dbReference type="GO" id="GO:0016746">
    <property type="term" value="F:acyltransferase activity"/>
    <property type="evidence" value="ECO:0007669"/>
    <property type="project" value="UniProtKB-KW"/>
</dbReference>